<dbReference type="EMBL" id="AYLP01000117">
    <property type="protein sequence ID" value="ESS63684.1"/>
    <property type="molecule type" value="Genomic_DNA"/>
</dbReference>
<dbReference type="Pfam" id="PF13532">
    <property type="entry name" value="2OG-FeII_Oxy_2"/>
    <property type="match status" value="1"/>
</dbReference>
<organism evidence="3 4">
    <name type="scientific">Trypanosoma cruzi Dm28c</name>
    <dbReference type="NCBI Taxonomy" id="1416333"/>
    <lineage>
        <taxon>Eukaryota</taxon>
        <taxon>Discoba</taxon>
        <taxon>Euglenozoa</taxon>
        <taxon>Kinetoplastea</taxon>
        <taxon>Metakinetoplastina</taxon>
        <taxon>Trypanosomatida</taxon>
        <taxon>Trypanosomatidae</taxon>
        <taxon>Trypanosoma</taxon>
        <taxon>Schizotrypanum</taxon>
    </lineage>
</organism>
<dbReference type="GO" id="GO:0006974">
    <property type="term" value="P:DNA damage response"/>
    <property type="evidence" value="ECO:0007669"/>
    <property type="project" value="InterPro"/>
</dbReference>
<gene>
    <name evidence="3" type="ORF">TCDM_08454</name>
</gene>
<evidence type="ECO:0000259" key="2">
    <source>
        <dbReference type="PROSITE" id="PS51471"/>
    </source>
</evidence>
<dbReference type="VEuPathDB" id="TriTrypDB:TCDM_08454"/>
<sequence>MLYINLFMQNISFFLLFFEGKNYACALSPFFLSYFLLLGLGFEYLERQFMKRLWNGAKHLLNGGSLGYLAAGEPYQPFGEDFGLTIFPDYVQLVEKITLRKGYVDVYTQKSASIRLSDGRFQLPPLPPRSFLSLISRIEQDGIVPDGWLNNQTANLYEPGDFIRAHIDNLFVYDDIFAIVSLGSNALLRFVHVQNGEELDAVVPDGSLYIMSGPARYVYFHMVLPVEEQRFSIVFRRSILNSDGGFRPVTTPLGDLMPYRSTQILNTLYAKQIGGVRVTVDDNYLEKEGIGAFDTAKWVKGLHPLRDWSLLSQLNEDEARIQELKDKRYLDIDLSWRFAELRRRYKELEELLSV</sequence>
<dbReference type="PROSITE" id="PS51471">
    <property type="entry name" value="FE2OG_OXY"/>
    <property type="match status" value="1"/>
</dbReference>
<dbReference type="InterPro" id="IPR005123">
    <property type="entry name" value="Oxoglu/Fe-dep_dioxygenase_dom"/>
</dbReference>
<dbReference type="GO" id="GO:0006631">
    <property type="term" value="P:fatty acid metabolic process"/>
    <property type="evidence" value="ECO:0007669"/>
    <property type="project" value="TreeGrafter"/>
</dbReference>
<comment type="caution">
    <text evidence="3">The sequence shown here is derived from an EMBL/GenBank/DDBJ whole genome shotgun (WGS) entry which is preliminary data.</text>
</comment>
<keyword evidence="1" id="KW-0812">Transmembrane</keyword>
<protein>
    <recommendedName>
        <fullName evidence="2">Fe2OG dioxygenase domain-containing protein</fullName>
    </recommendedName>
</protein>
<dbReference type="GO" id="GO:0005759">
    <property type="term" value="C:mitochondrial matrix"/>
    <property type="evidence" value="ECO:0007669"/>
    <property type="project" value="TreeGrafter"/>
</dbReference>
<dbReference type="AlphaFoldDB" id="V5B7T8"/>
<dbReference type="SUPFAM" id="SSF51197">
    <property type="entry name" value="Clavaminate synthase-like"/>
    <property type="match status" value="1"/>
</dbReference>
<dbReference type="InterPro" id="IPR027450">
    <property type="entry name" value="AlkB-like"/>
</dbReference>
<feature type="domain" description="Fe2OG dioxygenase" evidence="2">
    <location>
        <begin position="147"/>
        <end position="239"/>
    </location>
</feature>
<dbReference type="PANTHER" id="PTHR21052:SF1">
    <property type="entry name" value="FE2OG DIOXYGENASE DOMAIN-CONTAINING PROTEIN"/>
    <property type="match status" value="1"/>
</dbReference>
<reference evidence="3 4" key="1">
    <citation type="journal article" date="2014" name="Genome Announc.">
        <title>Trypanosoma cruzi Clone Dm28c Draft Genome Sequence.</title>
        <authorList>
            <person name="Grisard E.C."/>
            <person name="Teixeira S.M."/>
            <person name="de Almeida L.G."/>
            <person name="Stoco P.H."/>
            <person name="Gerber A.L."/>
            <person name="Talavera-Lopez C."/>
            <person name="Lima O.C."/>
            <person name="Andersson B."/>
            <person name="de Vasconcelos A.T."/>
        </authorList>
    </citation>
    <scope>NUCLEOTIDE SEQUENCE [LARGE SCALE GENOMIC DNA]</scope>
    <source>
        <strain evidence="3 4">Dm28c</strain>
    </source>
</reference>
<keyword evidence="1" id="KW-1133">Transmembrane helix</keyword>
<dbReference type="InterPro" id="IPR032870">
    <property type="entry name" value="ALKBH7-like"/>
</dbReference>
<dbReference type="OrthoDB" id="412814at2759"/>
<evidence type="ECO:0000256" key="1">
    <source>
        <dbReference type="SAM" id="Phobius"/>
    </source>
</evidence>
<dbReference type="InterPro" id="IPR037151">
    <property type="entry name" value="AlkB-like_sf"/>
</dbReference>
<accession>V5B7T8</accession>
<keyword evidence="1" id="KW-0472">Membrane</keyword>
<evidence type="ECO:0000313" key="4">
    <source>
        <dbReference type="Proteomes" id="UP000017861"/>
    </source>
</evidence>
<dbReference type="PANTHER" id="PTHR21052">
    <property type="entry name" value="SPERMATOGENESIS ASSOCIATED 11-RELATED"/>
    <property type="match status" value="1"/>
</dbReference>
<evidence type="ECO:0000313" key="3">
    <source>
        <dbReference type="EMBL" id="ESS63684.1"/>
    </source>
</evidence>
<dbReference type="Gene3D" id="2.60.120.590">
    <property type="entry name" value="Alpha-ketoglutarate-dependent dioxygenase AlkB-like"/>
    <property type="match status" value="1"/>
</dbReference>
<proteinExistence type="predicted"/>
<dbReference type="Proteomes" id="UP000017861">
    <property type="component" value="Unassembled WGS sequence"/>
</dbReference>
<name>V5B7T8_TRYCR</name>
<feature type="transmembrane region" description="Helical" evidence="1">
    <location>
        <begin position="20"/>
        <end position="42"/>
    </location>
</feature>